<evidence type="ECO:0000256" key="1">
    <source>
        <dbReference type="SAM" id="MobiDB-lite"/>
    </source>
</evidence>
<evidence type="ECO:0000313" key="4">
    <source>
        <dbReference type="Proteomes" id="UP000078550"/>
    </source>
</evidence>
<keyword evidence="5" id="KW-1185">Reference proteome</keyword>
<sequence length="76" mass="9016">MRQSAVQHSITEHIRADRTRTEEGGGRRRIQSDVVPIYIKRFLKINVDMTLYELIKSNPKPLEESNKKRKNKIKLR</sequence>
<accession>A0A1A8ZIM3</accession>
<reference evidence="4 5" key="2">
    <citation type="submission" date="2016-05" db="EMBL/GenBank/DDBJ databases">
        <authorList>
            <person name="Naeem Raeece"/>
        </authorList>
    </citation>
    <scope>NUCLEOTIDE SEQUENCE [LARGE SCALE GENOMIC DNA]</scope>
</reference>
<feature type="compositionally biased region" description="Basic and acidic residues" evidence="1">
    <location>
        <begin position="10"/>
        <end position="26"/>
    </location>
</feature>
<protein>
    <submittedName>
        <fullName evidence="2">Uncharacterized protein</fullName>
    </submittedName>
</protein>
<reference evidence="2" key="1">
    <citation type="submission" date="2016-05" db="EMBL/GenBank/DDBJ databases">
        <authorList>
            <person name="Lavstsen T."/>
            <person name="Jespersen J.S."/>
        </authorList>
    </citation>
    <scope>NUCLEOTIDE SEQUENCE [LARGE SCALE GENOMIC DNA]</scope>
</reference>
<dbReference type="EMBL" id="FLRE01000172">
    <property type="protein sequence ID" value="SBT44254.1"/>
    <property type="molecule type" value="Genomic_DNA"/>
</dbReference>
<evidence type="ECO:0000313" key="5">
    <source>
        <dbReference type="Proteomes" id="UP000078555"/>
    </source>
</evidence>
<feature type="region of interest" description="Disordered" evidence="1">
    <location>
        <begin position="1"/>
        <end position="27"/>
    </location>
</feature>
<proteinExistence type="predicted"/>
<dbReference type="Proteomes" id="UP000078555">
    <property type="component" value="Unassembled WGS sequence"/>
</dbReference>
<evidence type="ECO:0000313" key="2">
    <source>
        <dbReference type="EMBL" id="SBT43727.1"/>
    </source>
</evidence>
<organism evidence="2 5">
    <name type="scientific">Plasmodium ovale wallikeri</name>
    <dbReference type="NCBI Taxonomy" id="864142"/>
    <lineage>
        <taxon>Eukaryota</taxon>
        <taxon>Sar</taxon>
        <taxon>Alveolata</taxon>
        <taxon>Apicomplexa</taxon>
        <taxon>Aconoidasida</taxon>
        <taxon>Haemosporida</taxon>
        <taxon>Plasmodiidae</taxon>
        <taxon>Plasmodium</taxon>
        <taxon>Plasmodium (Plasmodium)</taxon>
    </lineage>
</organism>
<evidence type="ECO:0000313" key="3">
    <source>
        <dbReference type="EMBL" id="SBT44254.1"/>
    </source>
</evidence>
<gene>
    <name evidence="2" type="ORF">POVWA1_048450</name>
    <name evidence="3" type="ORF">POVWA2_047510</name>
</gene>
<dbReference type="AlphaFoldDB" id="A0A1A8ZIM3"/>
<dbReference type="Proteomes" id="UP000078550">
    <property type="component" value="Unassembled WGS sequence"/>
</dbReference>
<dbReference type="EMBL" id="FLRD01000131">
    <property type="protein sequence ID" value="SBT43727.1"/>
    <property type="molecule type" value="Genomic_DNA"/>
</dbReference>
<name>A0A1A8ZIM3_PLAOA</name>